<dbReference type="GO" id="GO:0008531">
    <property type="term" value="F:riboflavin kinase activity"/>
    <property type="evidence" value="ECO:0007669"/>
    <property type="project" value="InterPro"/>
</dbReference>
<keyword evidence="6" id="KW-1185">Reference proteome</keyword>
<evidence type="ECO:0000256" key="3">
    <source>
        <dbReference type="ARBA" id="ARBA00022679"/>
    </source>
</evidence>
<accession>A0A8H6ZYH8</accession>
<dbReference type="GO" id="GO:0000166">
    <property type="term" value="F:nucleotide binding"/>
    <property type="evidence" value="ECO:0007669"/>
    <property type="project" value="UniProtKB-KW"/>
</dbReference>
<dbReference type="AlphaFoldDB" id="A0A8H6ZYH8"/>
<gene>
    <name evidence="5" type="ORF">PC9H_003496</name>
</gene>
<dbReference type="Gene3D" id="2.40.30.30">
    <property type="entry name" value="Riboflavin kinase-like"/>
    <property type="match status" value="1"/>
</dbReference>
<evidence type="ECO:0000256" key="4">
    <source>
        <dbReference type="ARBA" id="ARBA00022741"/>
    </source>
</evidence>
<dbReference type="InterPro" id="IPR023465">
    <property type="entry name" value="Riboflavin_kinase_dom_sf"/>
</dbReference>
<proteinExistence type="predicted"/>
<keyword evidence="2" id="KW-0288">FMN</keyword>
<comment type="caution">
    <text evidence="5">The sequence shown here is derived from an EMBL/GenBank/DDBJ whole genome shotgun (WGS) entry which is preliminary data.</text>
</comment>
<keyword evidence="3" id="KW-0808">Transferase</keyword>
<organism evidence="5 6">
    <name type="scientific">Pleurotus ostreatus</name>
    <name type="common">Oyster mushroom</name>
    <name type="synonym">White-rot fungus</name>
    <dbReference type="NCBI Taxonomy" id="5322"/>
    <lineage>
        <taxon>Eukaryota</taxon>
        <taxon>Fungi</taxon>
        <taxon>Dikarya</taxon>
        <taxon>Basidiomycota</taxon>
        <taxon>Agaricomycotina</taxon>
        <taxon>Agaricomycetes</taxon>
        <taxon>Agaricomycetidae</taxon>
        <taxon>Agaricales</taxon>
        <taxon>Pleurotineae</taxon>
        <taxon>Pleurotaceae</taxon>
        <taxon>Pleurotus</taxon>
    </lineage>
</organism>
<evidence type="ECO:0000256" key="2">
    <source>
        <dbReference type="ARBA" id="ARBA00022643"/>
    </source>
</evidence>
<dbReference type="UniPathway" id="UPA00276">
    <property type="reaction ID" value="UER00406"/>
</dbReference>
<keyword evidence="4" id="KW-0547">Nucleotide-binding</keyword>
<dbReference type="Proteomes" id="UP000623687">
    <property type="component" value="Unassembled WGS sequence"/>
</dbReference>
<dbReference type="RefSeq" id="XP_036634562.1">
    <property type="nucleotide sequence ID" value="XM_036773089.1"/>
</dbReference>
<dbReference type="VEuPathDB" id="FungiDB:PC9H_003496"/>
<evidence type="ECO:0000313" key="6">
    <source>
        <dbReference type="Proteomes" id="UP000623687"/>
    </source>
</evidence>
<dbReference type="GeneID" id="59373314"/>
<reference evidence="5" key="1">
    <citation type="submission" date="2019-07" db="EMBL/GenBank/DDBJ databases">
        <authorList>
            <person name="Palmer J.M."/>
        </authorList>
    </citation>
    <scope>NUCLEOTIDE SEQUENCE</scope>
    <source>
        <strain evidence="5">PC9</strain>
    </source>
</reference>
<dbReference type="EMBL" id="JACETU010000002">
    <property type="protein sequence ID" value="KAF7436663.1"/>
    <property type="molecule type" value="Genomic_DNA"/>
</dbReference>
<sequence length="102" mass="11745">MDCRLREVYYGRASLRLPPSHPNQPKASSGTFETRSGFREYPMVMSIRYIQFYKNTARSAEMPVLIAGFIRNENKDYPKLDALIEDIRVACDVAPRSLDREG</sequence>
<protein>
    <submittedName>
        <fullName evidence="5">Uncharacterized protein</fullName>
    </submittedName>
</protein>
<evidence type="ECO:0000256" key="1">
    <source>
        <dbReference type="ARBA" id="ARBA00022630"/>
    </source>
</evidence>
<keyword evidence="1" id="KW-0285">Flavoprotein</keyword>
<dbReference type="GO" id="GO:0009398">
    <property type="term" value="P:FMN biosynthetic process"/>
    <property type="evidence" value="ECO:0007669"/>
    <property type="project" value="UniProtKB-UniPathway"/>
</dbReference>
<dbReference type="GO" id="GO:0009231">
    <property type="term" value="P:riboflavin biosynthetic process"/>
    <property type="evidence" value="ECO:0007669"/>
    <property type="project" value="InterPro"/>
</dbReference>
<name>A0A8H6ZYH8_PLEOS</name>
<dbReference type="OrthoDB" id="276388at2759"/>
<evidence type="ECO:0000313" key="5">
    <source>
        <dbReference type="EMBL" id="KAF7436663.1"/>
    </source>
</evidence>